<evidence type="ECO:0000313" key="2">
    <source>
        <dbReference type="EMBL" id="AJE33177.1"/>
    </source>
</evidence>
<dbReference type="InterPro" id="IPR014719">
    <property type="entry name" value="Ribosomal_bL12_C/ClpS-like"/>
</dbReference>
<organism evidence="2 3">
    <name type="scientific">Corynebacterium humireducens NBRC 106098 = DSM 45392</name>
    <dbReference type="NCBI Taxonomy" id="1223515"/>
    <lineage>
        <taxon>Bacteria</taxon>
        <taxon>Bacillati</taxon>
        <taxon>Actinomycetota</taxon>
        <taxon>Actinomycetes</taxon>
        <taxon>Mycobacteriales</taxon>
        <taxon>Corynebacteriaceae</taxon>
        <taxon>Corynebacterium</taxon>
    </lineage>
</organism>
<keyword evidence="3" id="KW-1185">Reference proteome</keyword>
<proteinExistence type="predicted"/>
<dbReference type="Gene3D" id="3.30.1390.10">
    <property type="match status" value="1"/>
</dbReference>
<protein>
    <recommendedName>
        <fullName evidence="4">Ribosomal protein L7/L12 C-terminal domain-containing protein</fullName>
    </recommendedName>
</protein>
<evidence type="ECO:0000313" key="3">
    <source>
        <dbReference type="Proteomes" id="UP000031524"/>
    </source>
</evidence>
<dbReference type="EMBL" id="CP005286">
    <property type="protein sequence ID" value="AJE33177.1"/>
    <property type="molecule type" value="Genomic_DNA"/>
</dbReference>
<dbReference type="Proteomes" id="UP000031524">
    <property type="component" value="Chromosome"/>
</dbReference>
<feature type="coiled-coil region" evidence="1">
    <location>
        <begin position="4"/>
        <end position="31"/>
    </location>
</feature>
<accession>A0A0B5D7V0</accession>
<dbReference type="RefSeq" id="WP_040085836.1">
    <property type="nucleotide sequence ID" value="NZ_BCSU01000021.1"/>
</dbReference>
<evidence type="ECO:0008006" key="4">
    <source>
        <dbReference type="Google" id="ProtNLM"/>
    </source>
</evidence>
<sequence>MFGKSTNKERIEELTRRVASLEQTVATLCRQAGIPQPPPLGVEPSDHVRTLAAEGKATHAIKALREETGLGLRAAKEIVDRLPQR</sequence>
<reference evidence="2 3" key="1">
    <citation type="submission" date="2013-04" db="EMBL/GenBank/DDBJ databases">
        <title>Complete genome sequence of Corynebacterium humireducens DSM 45392(T), isolated from a wastewater-fed microbial fuel cell.</title>
        <authorList>
            <person name="Ruckert C."/>
            <person name="Albersmeier A."/>
            <person name="Kalinowski J."/>
        </authorList>
    </citation>
    <scope>NUCLEOTIDE SEQUENCE [LARGE SCALE GENOMIC DNA]</scope>
    <source>
        <strain evidence="3">MFC-5</strain>
    </source>
</reference>
<dbReference type="STRING" id="1223515.B842_06640"/>
<evidence type="ECO:0000256" key="1">
    <source>
        <dbReference type="SAM" id="Coils"/>
    </source>
</evidence>
<dbReference type="HOGENOM" id="CLU_167427_3_0_11"/>
<keyword evidence="1" id="KW-0175">Coiled coil</keyword>
<gene>
    <name evidence="2" type="ORF">B842_06640</name>
</gene>
<name>A0A0B5D7V0_9CORY</name>
<dbReference type="AlphaFoldDB" id="A0A0B5D7V0"/>
<dbReference type="KEGG" id="chm:B842_06640"/>
<dbReference type="OrthoDB" id="3298842at2"/>